<name>A0A161ZTM5_DAUCS</name>
<sequence length="75" mass="7968">MVEEELEQLEVALAAPHGPMEVGLAANFLAGAAFQLAPQAPENQEADIHDFVFEDDLDIEEGGVAVGMLVAFEVT</sequence>
<dbReference type="EMBL" id="LNRQ01000006">
    <property type="protein sequence ID" value="KZM90010.1"/>
    <property type="molecule type" value="Genomic_DNA"/>
</dbReference>
<evidence type="ECO:0000313" key="1">
    <source>
        <dbReference type="EMBL" id="KZM90010.1"/>
    </source>
</evidence>
<accession>A0A161ZTM5</accession>
<protein>
    <submittedName>
        <fullName evidence="1">Uncharacterized protein</fullName>
    </submittedName>
</protein>
<organism evidence="1">
    <name type="scientific">Daucus carota subsp. sativus</name>
    <name type="common">Carrot</name>
    <dbReference type="NCBI Taxonomy" id="79200"/>
    <lineage>
        <taxon>Eukaryota</taxon>
        <taxon>Viridiplantae</taxon>
        <taxon>Streptophyta</taxon>
        <taxon>Embryophyta</taxon>
        <taxon>Tracheophyta</taxon>
        <taxon>Spermatophyta</taxon>
        <taxon>Magnoliopsida</taxon>
        <taxon>eudicotyledons</taxon>
        <taxon>Gunneridae</taxon>
        <taxon>Pentapetalae</taxon>
        <taxon>asterids</taxon>
        <taxon>campanulids</taxon>
        <taxon>Apiales</taxon>
        <taxon>Apiaceae</taxon>
        <taxon>Apioideae</taxon>
        <taxon>Scandiceae</taxon>
        <taxon>Daucinae</taxon>
        <taxon>Daucus</taxon>
        <taxon>Daucus sect. Daucus</taxon>
    </lineage>
</organism>
<reference evidence="1" key="1">
    <citation type="journal article" date="2016" name="Nat. Genet.">
        <title>A high-quality carrot genome assembly provides new insights into carotenoid accumulation and asterid genome evolution.</title>
        <authorList>
            <person name="Iorizzo M."/>
            <person name="Ellison S."/>
            <person name="Senalik D."/>
            <person name="Zeng P."/>
            <person name="Satapoomin P."/>
            <person name="Huang J."/>
            <person name="Bowman M."/>
            <person name="Iovene M."/>
            <person name="Sanseverino W."/>
            <person name="Cavagnaro P."/>
            <person name="Yildiz M."/>
            <person name="Macko-Podgorni A."/>
            <person name="Moranska E."/>
            <person name="Grzebelus E."/>
            <person name="Grzebelus D."/>
            <person name="Ashrafi H."/>
            <person name="Zheng Z."/>
            <person name="Cheng S."/>
            <person name="Spooner D."/>
            <person name="Van Deynze A."/>
            <person name="Simon P."/>
        </authorList>
    </citation>
    <scope>NUCLEOTIDE SEQUENCE [LARGE SCALE GENOMIC DNA]</scope>
    <source>
        <tissue evidence="1">Leaf</tissue>
    </source>
</reference>
<dbReference type="AlphaFoldDB" id="A0A161ZTM5"/>
<gene>
    <name evidence="1" type="ORF">DCAR_022625</name>
</gene>
<dbReference type="Gramene" id="KZM90010">
    <property type="protein sequence ID" value="KZM90010"/>
    <property type="gene ID" value="DCAR_022625"/>
</dbReference>
<proteinExistence type="predicted"/>
<comment type="caution">
    <text evidence="1">The sequence shown here is derived from an EMBL/GenBank/DDBJ whole genome shotgun (WGS) entry which is preliminary data.</text>
</comment>